<dbReference type="EMBL" id="CM051404">
    <property type="protein sequence ID" value="KAJ4706501.1"/>
    <property type="molecule type" value="Genomic_DNA"/>
</dbReference>
<reference evidence="1 2" key="1">
    <citation type="journal article" date="2023" name="Science">
        <title>Complex scaffold remodeling in plant triterpene biosynthesis.</title>
        <authorList>
            <person name="De La Pena R."/>
            <person name="Hodgson H."/>
            <person name="Liu J.C."/>
            <person name="Stephenson M.J."/>
            <person name="Martin A.C."/>
            <person name="Owen C."/>
            <person name="Harkess A."/>
            <person name="Leebens-Mack J."/>
            <person name="Jimenez L.E."/>
            <person name="Osbourn A."/>
            <person name="Sattely E.S."/>
        </authorList>
    </citation>
    <scope>NUCLEOTIDE SEQUENCE [LARGE SCALE GENOMIC DNA]</scope>
    <source>
        <strain evidence="2">cv. JPN11</strain>
        <tissue evidence="1">Leaf</tissue>
    </source>
</reference>
<proteinExistence type="predicted"/>
<comment type="caution">
    <text evidence="1">The sequence shown here is derived from an EMBL/GenBank/DDBJ whole genome shotgun (WGS) entry which is preliminary data.</text>
</comment>
<evidence type="ECO:0000313" key="1">
    <source>
        <dbReference type="EMBL" id="KAJ4706501.1"/>
    </source>
</evidence>
<protein>
    <submittedName>
        <fullName evidence="1">Uncharacterized protein</fullName>
    </submittedName>
</protein>
<gene>
    <name evidence="1" type="ORF">OWV82_020139</name>
</gene>
<keyword evidence="2" id="KW-1185">Reference proteome</keyword>
<evidence type="ECO:0000313" key="2">
    <source>
        <dbReference type="Proteomes" id="UP001164539"/>
    </source>
</evidence>
<name>A0ACC1X4Z6_MELAZ</name>
<dbReference type="Proteomes" id="UP001164539">
    <property type="component" value="Chromosome 11"/>
</dbReference>
<organism evidence="1 2">
    <name type="scientific">Melia azedarach</name>
    <name type="common">Chinaberry tree</name>
    <dbReference type="NCBI Taxonomy" id="155640"/>
    <lineage>
        <taxon>Eukaryota</taxon>
        <taxon>Viridiplantae</taxon>
        <taxon>Streptophyta</taxon>
        <taxon>Embryophyta</taxon>
        <taxon>Tracheophyta</taxon>
        <taxon>Spermatophyta</taxon>
        <taxon>Magnoliopsida</taxon>
        <taxon>eudicotyledons</taxon>
        <taxon>Gunneridae</taxon>
        <taxon>Pentapetalae</taxon>
        <taxon>rosids</taxon>
        <taxon>malvids</taxon>
        <taxon>Sapindales</taxon>
        <taxon>Meliaceae</taxon>
        <taxon>Melia</taxon>
    </lineage>
</organism>
<sequence>MSQTGNTVRCGYKPRKRFGFLAYHPMDSQAVSRFGFDSWLGSGSGYGYGSGIGGVMVVRMVVEICLATPLTVAMVEETVALVVAIAVLVRLMQMLERGTTMDDELVCRLSICTLF</sequence>
<accession>A0ACC1X4Z6</accession>